<dbReference type="CDD" id="cd16664">
    <property type="entry name" value="RING-Ubox_PUB"/>
    <property type="match status" value="1"/>
</dbReference>
<dbReference type="GO" id="GO:0016567">
    <property type="term" value="P:protein ubiquitination"/>
    <property type="evidence" value="ECO:0007669"/>
    <property type="project" value="UniProtKB-UniRule"/>
</dbReference>
<dbReference type="InterPro" id="IPR013083">
    <property type="entry name" value="Znf_RING/FYVE/PHD"/>
</dbReference>
<dbReference type="SMART" id="SM00504">
    <property type="entry name" value="Ubox"/>
    <property type="match status" value="1"/>
</dbReference>
<dbReference type="ExpressionAtlas" id="A0A178UAA5">
    <property type="expression patterns" value="baseline and differential"/>
</dbReference>
<evidence type="ECO:0000256" key="1">
    <source>
        <dbReference type="ARBA" id="ARBA00000900"/>
    </source>
</evidence>
<keyword evidence="4 7" id="KW-0808">Transferase</keyword>
<evidence type="ECO:0000313" key="9">
    <source>
        <dbReference type="EMBL" id="OAO90600.1"/>
    </source>
</evidence>
<accession>A0A178UAA5</accession>
<keyword evidence="5" id="KW-0677">Repeat</keyword>
<organism evidence="9 10">
    <name type="scientific">Arabidopsis thaliana</name>
    <name type="common">Mouse-ear cress</name>
    <dbReference type="NCBI Taxonomy" id="3702"/>
    <lineage>
        <taxon>Eukaryota</taxon>
        <taxon>Viridiplantae</taxon>
        <taxon>Streptophyta</taxon>
        <taxon>Embryophyta</taxon>
        <taxon>Tracheophyta</taxon>
        <taxon>Spermatophyta</taxon>
        <taxon>Magnoliopsida</taxon>
        <taxon>eudicotyledons</taxon>
        <taxon>Gunneridae</taxon>
        <taxon>Pentapetalae</taxon>
        <taxon>rosids</taxon>
        <taxon>malvids</taxon>
        <taxon>Brassicales</taxon>
        <taxon>Brassicaceae</taxon>
        <taxon>Camelineae</taxon>
        <taxon>Arabidopsis</taxon>
    </lineage>
</organism>
<dbReference type="FunFam" id="3.30.40.10:FF:000502">
    <property type="entry name" value="RING-type E3 ubiquitin transferase"/>
    <property type="match status" value="1"/>
</dbReference>
<gene>
    <name evidence="9" type="ordered locus">AXX17_At5g64290</name>
</gene>
<comment type="pathway">
    <text evidence="3 7">Protein modification; protein ubiquitination.</text>
</comment>
<dbReference type="GO" id="GO:0061630">
    <property type="term" value="F:ubiquitin protein ligase activity"/>
    <property type="evidence" value="ECO:0007669"/>
    <property type="project" value="UniProtKB-UniRule"/>
</dbReference>
<dbReference type="Proteomes" id="UP000078284">
    <property type="component" value="Chromosome 5"/>
</dbReference>
<comment type="function">
    <text evidence="2 7">Functions as an E3 ubiquitin ligase.</text>
</comment>
<dbReference type="EC" id="2.3.2.27" evidence="7"/>
<reference evidence="10" key="1">
    <citation type="journal article" date="2016" name="Proc. Natl. Acad. Sci. U.S.A.">
        <title>Chromosome-level assembly of Arabidopsis thaliana Ler reveals the extent of translocation and inversion polymorphisms.</title>
        <authorList>
            <person name="Zapata L."/>
            <person name="Ding J."/>
            <person name="Willing E.M."/>
            <person name="Hartwig B."/>
            <person name="Bezdan D."/>
            <person name="Jiao W.B."/>
            <person name="Patel V."/>
            <person name="Velikkakam James G."/>
            <person name="Koornneef M."/>
            <person name="Ossowski S."/>
            <person name="Schneeberger K."/>
        </authorList>
    </citation>
    <scope>NUCLEOTIDE SEQUENCE [LARGE SCALE GENOMIC DNA]</scope>
    <source>
        <strain evidence="10">cv. Landsberg erecta</strain>
    </source>
</reference>
<dbReference type="SUPFAM" id="SSF57850">
    <property type="entry name" value="RING/U-box"/>
    <property type="match status" value="1"/>
</dbReference>
<dbReference type="EMBL" id="LUHQ01000005">
    <property type="protein sequence ID" value="OAO90600.1"/>
    <property type="molecule type" value="Genomic_DNA"/>
</dbReference>
<dbReference type="PANTHER" id="PTHR22849">
    <property type="entry name" value="WDSAM1 PROTEIN"/>
    <property type="match status" value="1"/>
</dbReference>
<evidence type="ECO:0000259" key="8">
    <source>
        <dbReference type="PROSITE" id="PS51698"/>
    </source>
</evidence>
<comment type="catalytic activity">
    <reaction evidence="1 7">
        <text>S-ubiquitinyl-[E2 ubiquitin-conjugating enzyme]-L-cysteine + [acceptor protein]-L-lysine = [E2 ubiquitin-conjugating enzyme]-L-cysteine + N(6)-ubiquitinyl-[acceptor protein]-L-lysine.</text>
        <dbReference type="EC" id="2.3.2.27"/>
    </reaction>
</comment>
<name>A0A178UAA5_ARATH</name>
<protein>
    <recommendedName>
        <fullName evidence="7 8">U-box domain-containing protein</fullName>
        <ecNumber evidence="7">2.3.2.27</ecNumber>
    </recommendedName>
    <alternativeName>
        <fullName evidence="7">RING-type E3 ubiquitin transferase PUB</fullName>
    </alternativeName>
</protein>
<evidence type="ECO:0000256" key="6">
    <source>
        <dbReference type="ARBA" id="ARBA00022786"/>
    </source>
</evidence>
<proteinExistence type="predicted"/>
<dbReference type="AlphaFoldDB" id="A0A178UAA5"/>
<evidence type="ECO:0000256" key="7">
    <source>
        <dbReference type="RuleBase" id="RU369093"/>
    </source>
</evidence>
<dbReference type="PANTHER" id="PTHR22849:SF20">
    <property type="entry name" value="U-BOX DOMAIN-CONTAINING PROTEIN 27-RELATED"/>
    <property type="match status" value="1"/>
</dbReference>
<dbReference type="InterPro" id="IPR003613">
    <property type="entry name" value="Ubox_domain"/>
</dbReference>
<dbReference type="InterPro" id="IPR045210">
    <property type="entry name" value="RING-Ubox_PUB"/>
</dbReference>
<dbReference type="Gene3D" id="1.25.10.10">
    <property type="entry name" value="Leucine-rich Repeat Variant"/>
    <property type="match status" value="1"/>
</dbReference>
<dbReference type="PROSITE" id="PS51698">
    <property type="entry name" value="U_BOX"/>
    <property type="match status" value="1"/>
</dbReference>
<keyword evidence="6 7" id="KW-0833">Ubl conjugation pathway</keyword>
<dbReference type="InterPro" id="IPR058678">
    <property type="entry name" value="ARM_PUB"/>
</dbReference>
<dbReference type="InterPro" id="IPR011989">
    <property type="entry name" value="ARM-like"/>
</dbReference>
<feature type="domain" description="U-box" evidence="8">
    <location>
        <begin position="9"/>
        <end position="83"/>
    </location>
</feature>
<dbReference type="UniPathway" id="UPA00143"/>
<evidence type="ECO:0000313" key="10">
    <source>
        <dbReference type="Proteomes" id="UP000078284"/>
    </source>
</evidence>
<dbReference type="Pfam" id="PF25598">
    <property type="entry name" value="ARM_PUB"/>
    <property type="match status" value="1"/>
</dbReference>
<evidence type="ECO:0000256" key="4">
    <source>
        <dbReference type="ARBA" id="ARBA00022679"/>
    </source>
</evidence>
<evidence type="ECO:0000256" key="2">
    <source>
        <dbReference type="ARBA" id="ARBA00003861"/>
    </source>
</evidence>
<evidence type="ECO:0000256" key="3">
    <source>
        <dbReference type="ARBA" id="ARBA00004906"/>
    </source>
</evidence>
<comment type="caution">
    <text evidence="9">The sequence shown here is derived from an EMBL/GenBank/DDBJ whole genome shotgun (WGS) entry which is preliminary data.</text>
</comment>
<sequence>MRKDDLCITVPTFFRCPISLDVMKSPVSLCTGVTYDRASIQRWLDGGNNTCPATMQILQNKDFIPNRTLQRLIEIWSDSVRRRTCVESAELAAPTRDEIADAIDRVKIEKEERDDREVLSKIVRFGRESDDNRGFLAGKDDFVILLVDLINQVDFETTSAAKSLVVQEAVKILSTIRSKVSDRRRFSNLILTNGRDRLSVIVYLFKTGNVELKIDCAGLLEFIAVDAESKLLIAERDGLITELMKSISKDSDLSLIESSLSCLIAISSPKRVKLNLLREKLIGDVTKLLSDSTSSLSVSVTEKCLKLLEILASTKEGRSEICGGDGECLKTVVKKLMKVSTAATEHAVTVLWSVSYLFKEDKALEAVTSVNGVTKILLLLQSNCSPAVRRMLTDLLKVFKVNSRSCLSAYDTKTTHIMPF</sequence>
<dbReference type="InterPro" id="IPR045185">
    <property type="entry name" value="PUB22/23/24-like"/>
</dbReference>
<evidence type="ECO:0000256" key="5">
    <source>
        <dbReference type="ARBA" id="ARBA00022737"/>
    </source>
</evidence>
<dbReference type="InterPro" id="IPR016024">
    <property type="entry name" value="ARM-type_fold"/>
</dbReference>
<dbReference type="SUPFAM" id="SSF48371">
    <property type="entry name" value="ARM repeat"/>
    <property type="match status" value="1"/>
</dbReference>
<dbReference type="Pfam" id="PF04564">
    <property type="entry name" value="U-box"/>
    <property type="match status" value="1"/>
</dbReference>
<dbReference type="Gene3D" id="3.30.40.10">
    <property type="entry name" value="Zinc/RING finger domain, C3HC4 (zinc finger)"/>
    <property type="match status" value="1"/>
</dbReference>